<feature type="compositionally biased region" description="Polar residues" evidence="1">
    <location>
        <begin position="786"/>
        <end position="795"/>
    </location>
</feature>
<feature type="compositionally biased region" description="Low complexity" evidence="1">
    <location>
        <begin position="887"/>
        <end position="903"/>
    </location>
</feature>
<reference evidence="4" key="1">
    <citation type="submission" date="2019-04" db="EMBL/GenBank/DDBJ databases">
        <title>Sequencing of skin fungus with MAO and IRED activity.</title>
        <authorList>
            <person name="Marsaioli A.J."/>
            <person name="Bonatto J.M.C."/>
            <person name="Reis Junior O."/>
        </authorList>
    </citation>
    <scope>NUCLEOTIDE SEQUENCE</scope>
    <source>
        <strain evidence="4">28M1</strain>
    </source>
</reference>
<feature type="compositionally biased region" description="Low complexity" evidence="1">
    <location>
        <begin position="638"/>
        <end position="650"/>
    </location>
</feature>
<evidence type="ECO:0000259" key="3">
    <source>
        <dbReference type="Pfam" id="PF09949"/>
    </source>
</evidence>
<proteinExistence type="predicted"/>
<evidence type="ECO:0000313" key="4">
    <source>
        <dbReference type="EMBL" id="KAF3046046.1"/>
    </source>
</evidence>
<gene>
    <name evidence="4" type="ORF">E8E12_010632</name>
</gene>
<feature type="compositionally biased region" description="Polar residues" evidence="1">
    <location>
        <begin position="943"/>
        <end position="957"/>
    </location>
</feature>
<dbReference type="Pfam" id="PF09949">
    <property type="entry name" value="APP1_cat"/>
    <property type="match status" value="1"/>
</dbReference>
<dbReference type="OrthoDB" id="2117591at2759"/>
<feature type="region of interest" description="Disordered" evidence="1">
    <location>
        <begin position="263"/>
        <end position="373"/>
    </location>
</feature>
<name>A0A9P4WZC2_9PLEO</name>
<feature type="compositionally biased region" description="Basic and acidic residues" evidence="1">
    <location>
        <begin position="285"/>
        <end position="317"/>
    </location>
</feature>
<feature type="region of interest" description="Disordered" evidence="1">
    <location>
        <begin position="634"/>
        <end position="675"/>
    </location>
</feature>
<feature type="compositionally biased region" description="Polar residues" evidence="1">
    <location>
        <begin position="335"/>
        <end position="362"/>
    </location>
</feature>
<dbReference type="InterPro" id="IPR029058">
    <property type="entry name" value="AB_hydrolase_fold"/>
</dbReference>
<feature type="domain" description="Phosphatidate phosphatase APP1 catalytic" evidence="3">
    <location>
        <begin position="477"/>
        <end position="626"/>
    </location>
</feature>
<dbReference type="GO" id="GO:0030479">
    <property type="term" value="C:actin cortical patch"/>
    <property type="evidence" value="ECO:0007669"/>
    <property type="project" value="TreeGrafter"/>
</dbReference>
<evidence type="ECO:0000313" key="5">
    <source>
        <dbReference type="Proteomes" id="UP000758155"/>
    </source>
</evidence>
<feature type="region of interest" description="Disordered" evidence="1">
    <location>
        <begin position="1039"/>
        <end position="1075"/>
    </location>
</feature>
<dbReference type="Gene3D" id="6.10.140.100">
    <property type="match status" value="1"/>
</dbReference>
<dbReference type="InterPro" id="IPR002925">
    <property type="entry name" value="Dienelactn_hydro"/>
</dbReference>
<dbReference type="Pfam" id="PF01738">
    <property type="entry name" value="DLH"/>
    <property type="match status" value="1"/>
</dbReference>
<dbReference type="InterPro" id="IPR019236">
    <property type="entry name" value="APP1_cat"/>
</dbReference>
<feature type="compositionally biased region" description="Polar residues" evidence="1">
    <location>
        <begin position="825"/>
        <end position="843"/>
    </location>
</feature>
<sequence length="1321" mass="144418">MRRKPPSAHGAASLLRLLFPHTRARARAELSKLRHKTLPSLKHHAQSRIYKYIVYRQAKKLQKSGILQRLRGVTRKALGSGYLENEARLRRKNLAESIKDGMSSYGGGEPGGRRRKLAGYLKAANELRQTYTQQYAPNWSSREAHYDYEDDTPGSFPDAAIVRSGEEEMILFPSYARKHIKRKPEAVPGTIQETAGDGRDVRDSTGAGDAEFWKQQWDNYEDDNAVVDVDVRGWIYSPHKGQMTRKQRLFIGLARQLVGVSAPPAGASASNSSANSRDPSPNHVGFRERAQMRQSQRDENMAAREAEEILKKGEREAAAAAKGAYSEKPSRSNQDDTQLYRTQSGDSVRTAGSTKAHQLAHSQSKDSLRSDDEHITPLQKRASWNQPADMSPAELAEANARLMARLRHFLAMPMANTPISVFFYNDKISKQRTIYTNTAGHFSMTAALDFVPTHVRILASEQLSATEEVMITDSKGISVISDIDDTIKHSAISSGAREIFRNVFIRDLGDLTIDGVKEWYNDMSKMGVKFHYVSNSPWQLYPVISTYFSMAGLPPGSFHLKQYSGMMQGIFEPVAERKKVTLDKISRDFPERRFILIGDSGEADLEVYTDFVLENPGRVAAVFIRDVTTTETGGFFDPSVGPMSGSSSPRRGGGTSASDIASPASATRALSEEHDPELRAAIAASLRAFEEEDKKRSNPQLPENDQDHPYNRPGLPTRRSMQTTNEAPVANLIDLSSSDDEGPEIIPSMRRANTDTKAINGPTRTSTSSNIGKTAPPPPKKPNALRSPSNDSLYASPSPTSTSKTPPPPKPRRPSTTIRMVGQPSPLSQQSDAPTSPPSNRSAPPQPNYSSQPQYDRSNQSYAGMARDKLYSVYNNLPAWSSEDQNASDSASIRSGSDSGSIRKTAPPPPPPRRNPAGAAASYVGSKASSAWQHAPSLPHRPQITSTQTSAPFSTTAQREKLNRTSTGSTLGLNGGGQGQTADGQYVNKREAMWRQRWARAEQILSEQGVVLRSWRVGTDLMTEAERIIKSNEKENRIGNKNGARASVNERSSGEGNCFRGGAATGTPSGEHQQLHGHKTYIAKPKDSTSKSTIILYTDAFGHLLPNNMLLSDALAQATGFTVLCPDIIPGGGMSPSLLPLMDTFTSPSSSYLSKAIAIARAMTHVIPFFARAGPNKPASMGPCVEYAQAVRKALGEGGKLGCVGYCWGGFQALNIARQEEKIADAVFVAHPAKFEPAQVVSAVHKGVDVSFAHAGDDMSLSMAKIDETKKLMEGKEGFELRVYEGCVHGFAVRATPGKEKEAKAADEALQQAVEWFRERL</sequence>
<feature type="compositionally biased region" description="Low complexity" evidence="1">
    <location>
        <begin position="263"/>
        <end position="276"/>
    </location>
</feature>
<dbReference type="EMBL" id="SWKV01000005">
    <property type="protein sequence ID" value="KAF3046046.1"/>
    <property type="molecule type" value="Genomic_DNA"/>
</dbReference>
<dbReference type="SUPFAM" id="SSF53474">
    <property type="entry name" value="alpha/beta-Hydrolases"/>
    <property type="match status" value="1"/>
</dbReference>
<comment type="caution">
    <text evidence="4">The sequence shown here is derived from an EMBL/GenBank/DDBJ whole genome shotgun (WGS) entry which is preliminary data.</text>
</comment>
<feature type="region of interest" description="Disordered" evidence="1">
    <location>
        <begin position="689"/>
        <end position="858"/>
    </location>
</feature>
<keyword evidence="5" id="KW-1185">Reference proteome</keyword>
<evidence type="ECO:0000259" key="2">
    <source>
        <dbReference type="Pfam" id="PF01738"/>
    </source>
</evidence>
<dbReference type="InterPro" id="IPR052935">
    <property type="entry name" value="Mg2+_PAP"/>
</dbReference>
<feature type="region of interest" description="Disordered" evidence="1">
    <location>
        <begin position="881"/>
        <end position="984"/>
    </location>
</feature>
<feature type="compositionally biased region" description="Polar residues" evidence="1">
    <location>
        <begin position="762"/>
        <end position="772"/>
    </location>
</feature>
<dbReference type="PANTHER" id="PTHR28208:SF3">
    <property type="entry name" value="PHOSPHATIDATE PHOSPHATASE APP1"/>
    <property type="match status" value="1"/>
</dbReference>
<dbReference type="Proteomes" id="UP000758155">
    <property type="component" value="Unassembled WGS sequence"/>
</dbReference>
<feature type="domain" description="Dienelactone hydrolase" evidence="2">
    <location>
        <begin position="1079"/>
        <end position="1319"/>
    </location>
</feature>
<dbReference type="Gene3D" id="3.40.50.1820">
    <property type="entry name" value="alpha/beta hydrolase"/>
    <property type="match status" value="1"/>
</dbReference>
<evidence type="ECO:0000256" key="1">
    <source>
        <dbReference type="SAM" id="MobiDB-lite"/>
    </source>
</evidence>
<dbReference type="GO" id="GO:0008195">
    <property type="term" value="F:phosphatidate phosphatase activity"/>
    <property type="evidence" value="ECO:0007669"/>
    <property type="project" value="InterPro"/>
</dbReference>
<organism evidence="4 5">
    <name type="scientific">Didymella heteroderae</name>
    <dbReference type="NCBI Taxonomy" id="1769908"/>
    <lineage>
        <taxon>Eukaryota</taxon>
        <taxon>Fungi</taxon>
        <taxon>Dikarya</taxon>
        <taxon>Ascomycota</taxon>
        <taxon>Pezizomycotina</taxon>
        <taxon>Dothideomycetes</taxon>
        <taxon>Pleosporomycetidae</taxon>
        <taxon>Pleosporales</taxon>
        <taxon>Pleosporineae</taxon>
        <taxon>Didymellaceae</taxon>
        <taxon>Didymella</taxon>
    </lineage>
</organism>
<evidence type="ECO:0008006" key="6">
    <source>
        <dbReference type="Google" id="ProtNLM"/>
    </source>
</evidence>
<accession>A0A9P4WZC2</accession>
<protein>
    <recommendedName>
        <fullName evidence="6">Phosphatidate phosphatase APP1 catalytic domain-containing protein</fullName>
    </recommendedName>
</protein>
<feature type="compositionally biased region" description="Basic and acidic residues" evidence="1">
    <location>
        <begin position="363"/>
        <end position="373"/>
    </location>
</feature>
<dbReference type="PANTHER" id="PTHR28208">
    <property type="entry name" value="PHOSPHATIDATE PHOSPHATASE APP1"/>
    <property type="match status" value="1"/>
</dbReference>